<dbReference type="InterPro" id="IPR003728">
    <property type="entry name" value="Ribosome_maturation_RimP"/>
</dbReference>
<dbReference type="Gene3D" id="2.30.30.180">
    <property type="entry name" value="Ribosome maturation factor RimP, C-terminal domain"/>
    <property type="match status" value="1"/>
</dbReference>
<dbReference type="Gene3D" id="3.30.300.70">
    <property type="entry name" value="RimP-like superfamily, N-terminal"/>
    <property type="match status" value="1"/>
</dbReference>
<dbReference type="Pfam" id="PF17384">
    <property type="entry name" value="DUF150_C"/>
    <property type="match status" value="1"/>
</dbReference>
<feature type="domain" description="Ribosome maturation factor RimP N-terminal" evidence="4">
    <location>
        <begin position="15"/>
        <end position="85"/>
    </location>
</feature>
<dbReference type="SUPFAM" id="SSF74942">
    <property type="entry name" value="YhbC-like, C-terminal domain"/>
    <property type="match status" value="1"/>
</dbReference>
<evidence type="ECO:0000256" key="3">
    <source>
        <dbReference type="HAMAP-Rule" id="MF_01077"/>
    </source>
</evidence>
<feature type="domain" description="Ribosome maturation factor RimP C-terminal" evidence="5">
    <location>
        <begin position="88"/>
        <end position="154"/>
    </location>
</feature>
<keyword evidence="1 3" id="KW-0963">Cytoplasm</keyword>
<evidence type="ECO:0000259" key="5">
    <source>
        <dbReference type="Pfam" id="PF17384"/>
    </source>
</evidence>
<reference evidence="6 7" key="1">
    <citation type="journal article" date="2024" name="Front. Microbiol.">
        <title>Novel thermophilic genera Geochorda gen. nov. and Carboxydochorda gen. nov. from the deep terrestrial subsurface reveal the ecophysiological diversity in the class Limnochordia.</title>
        <authorList>
            <person name="Karnachuk O.V."/>
            <person name="Lukina A.P."/>
            <person name="Avakyan M.R."/>
            <person name="Kadnikov V.V."/>
            <person name="Begmatov S."/>
            <person name="Beletsky A.V."/>
            <person name="Vlasova K.G."/>
            <person name="Novikov A.A."/>
            <person name="Shcherbakova V.A."/>
            <person name="Mardanov A.V."/>
            <person name="Ravin N.V."/>
        </authorList>
    </citation>
    <scope>NUCLEOTIDE SEQUENCE [LARGE SCALE GENOMIC DNA]</scope>
    <source>
        <strain evidence="6 7">L945</strain>
    </source>
</reference>
<dbReference type="RefSeq" id="WP_324717751.1">
    <property type="nucleotide sequence ID" value="NZ_CP141615.1"/>
</dbReference>
<dbReference type="SUPFAM" id="SSF75420">
    <property type="entry name" value="YhbC-like, N-terminal domain"/>
    <property type="match status" value="1"/>
</dbReference>
<dbReference type="InterPro" id="IPR036847">
    <property type="entry name" value="RimP_C_sf"/>
</dbReference>
<dbReference type="InterPro" id="IPR028989">
    <property type="entry name" value="RimP_N"/>
</dbReference>
<evidence type="ECO:0000256" key="2">
    <source>
        <dbReference type="ARBA" id="ARBA00022517"/>
    </source>
</evidence>
<evidence type="ECO:0000313" key="6">
    <source>
        <dbReference type="EMBL" id="WRP18478.1"/>
    </source>
</evidence>
<proteinExistence type="inferred from homology"/>
<protein>
    <recommendedName>
        <fullName evidence="3">Ribosome maturation factor RimP</fullName>
    </recommendedName>
</protein>
<gene>
    <name evidence="3 6" type="primary">rimP</name>
    <name evidence="6" type="ORF">U7230_05600</name>
</gene>
<evidence type="ECO:0000313" key="7">
    <source>
        <dbReference type="Proteomes" id="UP001332192"/>
    </source>
</evidence>
<dbReference type="CDD" id="cd01734">
    <property type="entry name" value="YlxS_C"/>
    <property type="match status" value="1"/>
</dbReference>
<dbReference type="PANTHER" id="PTHR33867">
    <property type="entry name" value="RIBOSOME MATURATION FACTOR RIMP"/>
    <property type="match status" value="1"/>
</dbReference>
<keyword evidence="7" id="KW-1185">Reference proteome</keyword>
<dbReference type="Pfam" id="PF02576">
    <property type="entry name" value="RimP_N"/>
    <property type="match status" value="1"/>
</dbReference>
<comment type="similarity">
    <text evidence="3">Belongs to the RimP family.</text>
</comment>
<name>A0ABZ1C2Y7_9FIRM</name>
<dbReference type="InterPro" id="IPR035956">
    <property type="entry name" value="RimP_N_sf"/>
</dbReference>
<evidence type="ECO:0000259" key="4">
    <source>
        <dbReference type="Pfam" id="PF02576"/>
    </source>
</evidence>
<dbReference type="PANTHER" id="PTHR33867:SF1">
    <property type="entry name" value="RIBOSOME MATURATION FACTOR RIMP"/>
    <property type="match status" value="1"/>
</dbReference>
<dbReference type="InterPro" id="IPR028998">
    <property type="entry name" value="RimP_C"/>
</dbReference>
<sequence>MHPKAIEQLVIEQAEAVAKELGIEVVDVEFQPGPRGRVLRVFIDKPGGVSVEDCRAVSVPLSGALDRLDPIPGPYRLEVSSPGVERPLRKAEDFERFAGREVEVHTYGPVEGRRHFTGRLKGLAGDRVQLEMEDGSMVALPREGISRARLRVRWQGAVER</sequence>
<dbReference type="EMBL" id="CP141615">
    <property type="protein sequence ID" value="WRP18478.1"/>
    <property type="molecule type" value="Genomic_DNA"/>
</dbReference>
<comment type="function">
    <text evidence="3">Required for maturation of 30S ribosomal subunits.</text>
</comment>
<dbReference type="Proteomes" id="UP001332192">
    <property type="component" value="Chromosome"/>
</dbReference>
<dbReference type="HAMAP" id="MF_01077">
    <property type="entry name" value="RimP"/>
    <property type="match status" value="1"/>
</dbReference>
<keyword evidence="2 3" id="KW-0690">Ribosome biogenesis</keyword>
<comment type="subcellular location">
    <subcellularLocation>
        <location evidence="3">Cytoplasm</location>
    </subcellularLocation>
</comment>
<evidence type="ECO:0000256" key="1">
    <source>
        <dbReference type="ARBA" id="ARBA00022490"/>
    </source>
</evidence>
<organism evidence="6 7">
    <name type="scientific">Carboxydichorda subterranea</name>
    <dbReference type="NCBI Taxonomy" id="3109565"/>
    <lineage>
        <taxon>Bacteria</taxon>
        <taxon>Bacillati</taxon>
        <taxon>Bacillota</taxon>
        <taxon>Limnochordia</taxon>
        <taxon>Limnochordales</taxon>
        <taxon>Geochordaceae</taxon>
        <taxon>Carboxydichorda</taxon>
    </lineage>
</organism>
<accession>A0ABZ1C2Y7</accession>